<evidence type="ECO:0000256" key="1">
    <source>
        <dbReference type="ARBA" id="ARBA00022605"/>
    </source>
</evidence>
<accession>A0A9D1I109</accession>
<dbReference type="PRINTS" id="PR01100">
    <property type="entry name" value="SHIKIMTKNASE"/>
</dbReference>
<dbReference type="InterPro" id="IPR031322">
    <property type="entry name" value="Shikimate/glucono_kinase"/>
</dbReference>
<proteinExistence type="predicted"/>
<keyword evidence="2" id="KW-0057">Aromatic amino acid biosynthesis</keyword>
<dbReference type="GO" id="GO:0008652">
    <property type="term" value="P:amino acid biosynthetic process"/>
    <property type="evidence" value="ECO:0007669"/>
    <property type="project" value="UniProtKB-KW"/>
</dbReference>
<name>A0A9D1I109_9FIRM</name>
<dbReference type="SUPFAM" id="SSF52540">
    <property type="entry name" value="P-loop containing nucleoside triphosphate hydrolases"/>
    <property type="match status" value="1"/>
</dbReference>
<dbReference type="PANTHER" id="PTHR21087">
    <property type="entry name" value="SHIKIMATE KINASE"/>
    <property type="match status" value="1"/>
</dbReference>
<evidence type="ECO:0000256" key="2">
    <source>
        <dbReference type="ARBA" id="ARBA00023141"/>
    </source>
</evidence>
<dbReference type="InterPro" id="IPR027417">
    <property type="entry name" value="P-loop_NTPase"/>
</dbReference>
<dbReference type="GO" id="GO:0009073">
    <property type="term" value="P:aromatic amino acid family biosynthetic process"/>
    <property type="evidence" value="ECO:0007669"/>
    <property type="project" value="UniProtKB-KW"/>
</dbReference>
<evidence type="ECO:0000313" key="4">
    <source>
        <dbReference type="Proteomes" id="UP000824090"/>
    </source>
</evidence>
<protein>
    <recommendedName>
        <fullName evidence="5">Shikimate kinase</fullName>
    </recommendedName>
</protein>
<dbReference type="Pfam" id="PF01202">
    <property type="entry name" value="SKI"/>
    <property type="match status" value="1"/>
</dbReference>
<keyword evidence="1" id="KW-0028">Amino-acid biosynthesis</keyword>
<dbReference type="AlphaFoldDB" id="A0A9D1I109"/>
<reference evidence="3" key="2">
    <citation type="journal article" date="2021" name="PeerJ">
        <title>Extensive microbial diversity within the chicken gut microbiome revealed by metagenomics and culture.</title>
        <authorList>
            <person name="Gilroy R."/>
            <person name="Ravi A."/>
            <person name="Getino M."/>
            <person name="Pursley I."/>
            <person name="Horton D.L."/>
            <person name="Alikhan N.F."/>
            <person name="Baker D."/>
            <person name="Gharbi K."/>
            <person name="Hall N."/>
            <person name="Watson M."/>
            <person name="Adriaenssens E.M."/>
            <person name="Foster-Nyarko E."/>
            <person name="Jarju S."/>
            <person name="Secka A."/>
            <person name="Antonio M."/>
            <person name="Oren A."/>
            <person name="Chaudhuri R.R."/>
            <person name="La Ragione R."/>
            <person name="Hildebrand F."/>
            <person name="Pallen M.J."/>
        </authorList>
    </citation>
    <scope>NUCLEOTIDE SEQUENCE</scope>
    <source>
        <strain evidence="3">ChiHcec3-6078</strain>
    </source>
</reference>
<organism evidence="3 4">
    <name type="scientific">Candidatus Allocopromorpha excrementigallinarum</name>
    <dbReference type="NCBI Taxonomy" id="2840742"/>
    <lineage>
        <taxon>Bacteria</taxon>
        <taxon>Bacillati</taxon>
        <taxon>Bacillota</taxon>
        <taxon>Clostridia</taxon>
        <taxon>Eubacteriales</taxon>
        <taxon>Eubacteriaceae</taxon>
        <taxon>Eubacteriaceae incertae sedis</taxon>
        <taxon>Candidatus Allocopromorpha</taxon>
    </lineage>
</organism>
<dbReference type="Gene3D" id="3.40.50.300">
    <property type="entry name" value="P-loop containing nucleotide triphosphate hydrolases"/>
    <property type="match status" value="1"/>
</dbReference>
<dbReference type="GO" id="GO:0004765">
    <property type="term" value="F:shikimate kinase activity"/>
    <property type="evidence" value="ECO:0007669"/>
    <property type="project" value="TreeGrafter"/>
</dbReference>
<sequence>MTRELVFVTGFFGSSTEKKARDIAAERGFSFISLDREIEKSDGRSVRRICMTMGEHEYRNMEYAALEKICESARDSAVIACGDGVLLDDMSAEIIRGHSLVILDMDTPEEELWQRALREENTYHAFMYGDHPQEKRSAFRELYSRRKAFYENFLSKL</sequence>
<gene>
    <name evidence="3" type="ORF">IAC50_07295</name>
</gene>
<evidence type="ECO:0008006" key="5">
    <source>
        <dbReference type="Google" id="ProtNLM"/>
    </source>
</evidence>
<reference evidence="3" key="1">
    <citation type="submission" date="2020-10" db="EMBL/GenBank/DDBJ databases">
        <authorList>
            <person name="Gilroy R."/>
        </authorList>
    </citation>
    <scope>NUCLEOTIDE SEQUENCE</scope>
    <source>
        <strain evidence="3">ChiHcec3-6078</strain>
    </source>
</reference>
<dbReference type="GO" id="GO:0005829">
    <property type="term" value="C:cytosol"/>
    <property type="evidence" value="ECO:0007669"/>
    <property type="project" value="TreeGrafter"/>
</dbReference>
<dbReference type="PANTHER" id="PTHR21087:SF16">
    <property type="entry name" value="SHIKIMATE KINASE 1, CHLOROPLASTIC"/>
    <property type="match status" value="1"/>
</dbReference>
<dbReference type="EMBL" id="DVMP01000136">
    <property type="protein sequence ID" value="HIU26278.1"/>
    <property type="molecule type" value="Genomic_DNA"/>
</dbReference>
<evidence type="ECO:0000313" key="3">
    <source>
        <dbReference type="EMBL" id="HIU26278.1"/>
    </source>
</evidence>
<dbReference type="Proteomes" id="UP000824090">
    <property type="component" value="Unassembled WGS sequence"/>
</dbReference>
<comment type="caution">
    <text evidence="3">The sequence shown here is derived from an EMBL/GenBank/DDBJ whole genome shotgun (WGS) entry which is preliminary data.</text>
</comment>